<organism evidence="2 3">
    <name type="scientific">Halioglobus japonicus</name>
    <dbReference type="NCBI Taxonomy" id="930805"/>
    <lineage>
        <taxon>Bacteria</taxon>
        <taxon>Pseudomonadati</taxon>
        <taxon>Pseudomonadota</taxon>
        <taxon>Gammaproteobacteria</taxon>
        <taxon>Cellvibrionales</taxon>
        <taxon>Halieaceae</taxon>
        <taxon>Halioglobus</taxon>
    </lineage>
</organism>
<accession>A0AAP8MF66</accession>
<dbReference type="InterPro" id="IPR007803">
    <property type="entry name" value="Asp/Arg/Pro-Hydrxlase"/>
</dbReference>
<dbReference type="RefSeq" id="WP_084199410.1">
    <property type="nucleotide sequence ID" value="NZ_BMYL01000002.1"/>
</dbReference>
<dbReference type="Gene3D" id="2.60.120.330">
    <property type="entry name" value="B-lactam Antibiotic, Isopenicillin N Synthase, Chain"/>
    <property type="match status" value="1"/>
</dbReference>
<proteinExistence type="predicted"/>
<dbReference type="EMBL" id="PKUR01000002">
    <property type="protein sequence ID" value="PLW86683.1"/>
    <property type="molecule type" value="Genomic_DNA"/>
</dbReference>
<comment type="caution">
    <text evidence="2">The sequence shown here is derived from an EMBL/GenBank/DDBJ whole genome shotgun (WGS) entry which is preliminary data.</text>
</comment>
<dbReference type="Proteomes" id="UP000235162">
    <property type="component" value="Unassembled WGS sequence"/>
</dbReference>
<sequence>MDIEVPLKELGEYDIAPLREAILGLDEPVWKDNTYRQQEYDVHRQTESVVMIFTDGAGWPEIEVTRERGWELLADTALPLMQKLIEDHYPPGGTIIRAMAARLAPGGIIKPHRDKHPSFHYGHRIHIPIVSNPRVRFTIDGRPYRMEIGKVYEINNQMQHSVMNKGQEGRINFIFDYVPPQHIGASGLANEAASR</sequence>
<evidence type="ECO:0000313" key="3">
    <source>
        <dbReference type="Proteomes" id="UP000235162"/>
    </source>
</evidence>
<name>A0AAP8MF66_9GAMM</name>
<dbReference type="InterPro" id="IPR027443">
    <property type="entry name" value="IPNS-like_sf"/>
</dbReference>
<evidence type="ECO:0000259" key="1">
    <source>
        <dbReference type="Pfam" id="PF05118"/>
    </source>
</evidence>
<dbReference type="Pfam" id="PF05118">
    <property type="entry name" value="Asp_Arg_Hydrox"/>
    <property type="match status" value="1"/>
</dbReference>
<protein>
    <recommendedName>
        <fullName evidence="1">Aspartyl/asparaginy/proline hydroxylase domain-containing protein</fullName>
    </recommendedName>
</protein>
<gene>
    <name evidence="2" type="ORF">C0029_09835</name>
</gene>
<keyword evidence="3" id="KW-1185">Reference proteome</keyword>
<dbReference type="AlphaFoldDB" id="A0AAP8MF66"/>
<dbReference type="SUPFAM" id="SSF51197">
    <property type="entry name" value="Clavaminate synthase-like"/>
    <property type="match status" value="1"/>
</dbReference>
<feature type="domain" description="Aspartyl/asparaginy/proline hydroxylase" evidence="1">
    <location>
        <begin position="50"/>
        <end position="178"/>
    </location>
</feature>
<reference evidence="2 3" key="1">
    <citation type="submission" date="2018-01" db="EMBL/GenBank/DDBJ databases">
        <title>The draft genome sequence of Halioglobus japonicus S1-36.</title>
        <authorList>
            <person name="Du Z.-J."/>
            <person name="Shi M.-J."/>
        </authorList>
    </citation>
    <scope>NUCLEOTIDE SEQUENCE [LARGE SCALE GENOMIC DNA]</scope>
    <source>
        <strain evidence="2 3">S1-36</strain>
    </source>
</reference>
<evidence type="ECO:0000313" key="2">
    <source>
        <dbReference type="EMBL" id="PLW86683.1"/>
    </source>
</evidence>
<dbReference type="KEGG" id="hja:BST95_10815"/>